<name>A0A9K3NY78_HELAN</name>
<dbReference type="Proteomes" id="UP000215914">
    <property type="component" value="Unassembled WGS sequence"/>
</dbReference>
<evidence type="ECO:0000313" key="2">
    <source>
        <dbReference type="Proteomes" id="UP000215914"/>
    </source>
</evidence>
<protein>
    <submittedName>
        <fullName evidence="1">Uncharacterized protein</fullName>
    </submittedName>
</protein>
<comment type="caution">
    <text evidence="1">The sequence shown here is derived from an EMBL/GenBank/DDBJ whole genome shotgun (WGS) entry which is preliminary data.</text>
</comment>
<dbReference type="AlphaFoldDB" id="A0A9K3NY78"/>
<proteinExistence type="predicted"/>
<keyword evidence="2" id="KW-1185">Reference proteome</keyword>
<reference evidence="1" key="2">
    <citation type="submission" date="2020-06" db="EMBL/GenBank/DDBJ databases">
        <title>Helianthus annuus Genome sequencing and assembly Release 2.</title>
        <authorList>
            <person name="Gouzy J."/>
            <person name="Langlade N."/>
            <person name="Munos S."/>
        </authorList>
    </citation>
    <scope>NUCLEOTIDE SEQUENCE</scope>
    <source>
        <tissue evidence="1">Leaves</tissue>
    </source>
</reference>
<sequence length="146" mass="17363">MVACPKDPIDDRRIIYRCQSHRRIHKYLEGWCILRGPSESIEAYLSWSSKDLHYPSMSYPSTEMYDNHFLTVRPSQTRRTVDLVNLQTNKDIVLHHDRKQTKYRHKCTNNYQCLVKGIGDWTHSRLLRDTLPGYIWAHSLGYLNKL</sequence>
<dbReference type="EMBL" id="MNCJ02000317">
    <property type="protein sequence ID" value="KAF5816919.1"/>
    <property type="molecule type" value="Genomic_DNA"/>
</dbReference>
<dbReference type="Gramene" id="mRNA:HanXRQr2_Chr02g0046951">
    <property type="protein sequence ID" value="CDS:HanXRQr2_Chr02g0046951.1"/>
    <property type="gene ID" value="HanXRQr2_Chr02g0046951"/>
</dbReference>
<organism evidence="1 2">
    <name type="scientific">Helianthus annuus</name>
    <name type="common">Common sunflower</name>
    <dbReference type="NCBI Taxonomy" id="4232"/>
    <lineage>
        <taxon>Eukaryota</taxon>
        <taxon>Viridiplantae</taxon>
        <taxon>Streptophyta</taxon>
        <taxon>Embryophyta</taxon>
        <taxon>Tracheophyta</taxon>
        <taxon>Spermatophyta</taxon>
        <taxon>Magnoliopsida</taxon>
        <taxon>eudicotyledons</taxon>
        <taxon>Gunneridae</taxon>
        <taxon>Pentapetalae</taxon>
        <taxon>asterids</taxon>
        <taxon>campanulids</taxon>
        <taxon>Asterales</taxon>
        <taxon>Asteraceae</taxon>
        <taxon>Asteroideae</taxon>
        <taxon>Heliantheae alliance</taxon>
        <taxon>Heliantheae</taxon>
        <taxon>Helianthus</taxon>
    </lineage>
</organism>
<reference evidence="1" key="1">
    <citation type="journal article" date="2017" name="Nature">
        <title>The sunflower genome provides insights into oil metabolism, flowering and Asterid evolution.</title>
        <authorList>
            <person name="Badouin H."/>
            <person name="Gouzy J."/>
            <person name="Grassa C.J."/>
            <person name="Murat F."/>
            <person name="Staton S.E."/>
            <person name="Cottret L."/>
            <person name="Lelandais-Briere C."/>
            <person name="Owens G.L."/>
            <person name="Carrere S."/>
            <person name="Mayjonade B."/>
            <person name="Legrand L."/>
            <person name="Gill N."/>
            <person name="Kane N.C."/>
            <person name="Bowers J.E."/>
            <person name="Hubner S."/>
            <person name="Bellec A."/>
            <person name="Berard A."/>
            <person name="Berges H."/>
            <person name="Blanchet N."/>
            <person name="Boniface M.C."/>
            <person name="Brunel D."/>
            <person name="Catrice O."/>
            <person name="Chaidir N."/>
            <person name="Claudel C."/>
            <person name="Donnadieu C."/>
            <person name="Faraut T."/>
            <person name="Fievet G."/>
            <person name="Helmstetter N."/>
            <person name="King M."/>
            <person name="Knapp S.J."/>
            <person name="Lai Z."/>
            <person name="Le Paslier M.C."/>
            <person name="Lippi Y."/>
            <person name="Lorenzon L."/>
            <person name="Mandel J.R."/>
            <person name="Marage G."/>
            <person name="Marchand G."/>
            <person name="Marquand E."/>
            <person name="Bret-Mestries E."/>
            <person name="Morien E."/>
            <person name="Nambeesan S."/>
            <person name="Nguyen T."/>
            <person name="Pegot-Espagnet P."/>
            <person name="Pouilly N."/>
            <person name="Raftis F."/>
            <person name="Sallet E."/>
            <person name="Schiex T."/>
            <person name="Thomas J."/>
            <person name="Vandecasteele C."/>
            <person name="Vares D."/>
            <person name="Vear F."/>
            <person name="Vautrin S."/>
            <person name="Crespi M."/>
            <person name="Mangin B."/>
            <person name="Burke J.M."/>
            <person name="Salse J."/>
            <person name="Munos S."/>
            <person name="Vincourt P."/>
            <person name="Rieseberg L.H."/>
            <person name="Langlade N.B."/>
        </authorList>
    </citation>
    <scope>NUCLEOTIDE SEQUENCE</scope>
    <source>
        <tissue evidence="1">Leaves</tissue>
    </source>
</reference>
<evidence type="ECO:0000313" key="1">
    <source>
        <dbReference type="EMBL" id="KAF5816919.1"/>
    </source>
</evidence>
<accession>A0A9K3NY78</accession>
<gene>
    <name evidence="1" type="ORF">HanXRQr2_Chr02g0046951</name>
</gene>